<dbReference type="EMBL" id="BKCJ011805713">
    <property type="protein sequence ID" value="GFD54422.1"/>
    <property type="molecule type" value="Genomic_DNA"/>
</dbReference>
<comment type="caution">
    <text evidence="1">The sequence shown here is derived from an EMBL/GenBank/DDBJ whole genome shotgun (WGS) entry which is preliminary data.</text>
</comment>
<sequence length="54" mass="6119">QLCLYMHEPHLHALKRVLRYVRGIMDLGLELYQSPTSQLTAYSDADWAGCPSIG</sequence>
<protein>
    <submittedName>
        <fullName evidence="1">Ribonuclease H-like domain-containing protein</fullName>
    </submittedName>
</protein>
<organism evidence="1">
    <name type="scientific">Tanacetum cinerariifolium</name>
    <name type="common">Dalmatian daisy</name>
    <name type="synonym">Chrysanthemum cinerariifolium</name>
    <dbReference type="NCBI Taxonomy" id="118510"/>
    <lineage>
        <taxon>Eukaryota</taxon>
        <taxon>Viridiplantae</taxon>
        <taxon>Streptophyta</taxon>
        <taxon>Embryophyta</taxon>
        <taxon>Tracheophyta</taxon>
        <taxon>Spermatophyta</taxon>
        <taxon>Magnoliopsida</taxon>
        <taxon>eudicotyledons</taxon>
        <taxon>Gunneridae</taxon>
        <taxon>Pentapetalae</taxon>
        <taxon>asterids</taxon>
        <taxon>campanulids</taxon>
        <taxon>Asterales</taxon>
        <taxon>Asteraceae</taxon>
        <taxon>Asteroideae</taxon>
        <taxon>Anthemideae</taxon>
        <taxon>Anthemidinae</taxon>
        <taxon>Tanacetum</taxon>
    </lineage>
</organism>
<dbReference type="AlphaFoldDB" id="A0A699X2X7"/>
<name>A0A699X2X7_TANCI</name>
<gene>
    <name evidence="1" type="ORF">Tci_926391</name>
</gene>
<reference evidence="1" key="1">
    <citation type="journal article" date="2019" name="Sci. Rep.">
        <title>Draft genome of Tanacetum cinerariifolium, the natural source of mosquito coil.</title>
        <authorList>
            <person name="Yamashiro T."/>
            <person name="Shiraishi A."/>
            <person name="Satake H."/>
            <person name="Nakayama K."/>
        </authorList>
    </citation>
    <scope>NUCLEOTIDE SEQUENCE</scope>
</reference>
<feature type="non-terminal residue" evidence="1">
    <location>
        <position position="1"/>
    </location>
</feature>
<evidence type="ECO:0000313" key="1">
    <source>
        <dbReference type="EMBL" id="GFD54422.1"/>
    </source>
</evidence>
<proteinExistence type="predicted"/>
<accession>A0A699X2X7</accession>